<keyword evidence="2" id="KW-0503">Monooxygenase</keyword>
<dbReference type="InterPro" id="IPR007138">
    <property type="entry name" value="ABM_dom"/>
</dbReference>
<keyword evidence="2" id="KW-0560">Oxidoreductase</keyword>
<dbReference type="Proteomes" id="UP000321827">
    <property type="component" value="Unassembled WGS sequence"/>
</dbReference>
<dbReference type="GO" id="GO:0004497">
    <property type="term" value="F:monooxygenase activity"/>
    <property type="evidence" value="ECO:0007669"/>
    <property type="project" value="UniProtKB-KW"/>
</dbReference>
<reference evidence="2 3" key="1">
    <citation type="submission" date="2019-07" db="EMBL/GenBank/DDBJ databases">
        <title>Whole genome shotgun sequence of Oceanithermus desulfurans NBRC 100063.</title>
        <authorList>
            <person name="Hosoyama A."/>
            <person name="Uohara A."/>
            <person name="Ohji S."/>
            <person name="Ichikawa N."/>
        </authorList>
    </citation>
    <scope>NUCLEOTIDE SEQUENCE [LARGE SCALE GENOMIC DNA]</scope>
    <source>
        <strain evidence="2 3">NBRC 100063</strain>
    </source>
</reference>
<sequence>MFVTINRIPVNPEFAAAFEARFQDRARAVDEAPGFVRNLVLRPADPATQPYLVQTFWESREAFEAWVQSPAFREGHARAGSLPREAFRGANELETFEVLSDSVRP</sequence>
<dbReference type="SUPFAM" id="SSF54909">
    <property type="entry name" value="Dimeric alpha+beta barrel"/>
    <property type="match status" value="1"/>
</dbReference>
<evidence type="ECO:0000313" key="3">
    <source>
        <dbReference type="Proteomes" id="UP000321827"/>
    </source>
</evidence>
<dbReference type="RefSeq" id="WP_147147539.1">
    <property type="nucleotide sequence ID" value="NZ_BJXN01000009.1"/>
</dbReference>
<feature type="domain" description="ABM" evidence="1">
    <location>
        <begin position="2"/>
        <end position="93"/>
    </location>
</feature>
<dbReference type="Gene3D" id="3.30.70.100">
    <property type="match status" value="1"/>
</dbReference>
<evidence type="ECO:0000313" key="2">
    <source>
        <dbReference type="EMBL" id="GEM90098.1"/>
    </source>
</evidence>
<dbReference type="PANTHER" id="PTHR34474">
    <property type="entry name" value="SIGNAL TRANSDUCTION PROTEIN TRAP"/>
    <property type="match status" value="1"/>
</dbReference>
<accession>A0A511RKC2</accession>
<gene>
    <name evidence="2" type="ORF">ODE01S_15320</name>
</gene>
<protein>
    <submittedName>
        <fullName evidence="2">Antibiotic biosynthesis monooxygenase</fullName>
    </submittedName>
</protein>
<dbReference type="InterPro" id="IPR011008">
    <property type="entry name" value="Dimeric_a/b-barrel"/>
</dbReference>
<dbReference type="InterPro" id="IPR050404">
    <property type="entry name" value="Heme-degrading_MO"/>
</dbReference>
<dbReference type="EMBL" id="BJXN01000009">
    <property type="protein sequence ID" value="GEM90098.1"/>
    <property type="molecule type" value="Genomic_DNA"/>
</dbReference>
<dbReference type="AlphaFoldDB" id="A0A511RKC2"/>
<organism evidence="2 3">
    <name type="scientific">Oceanithermus desulfurans NBRC 100063</name>
    <dbReference type="NCBI Taxonomy" id="1227550"/>
    <lineage>
        <taxon>Bacteria</taxon>
        <taxon>Thermotogati</taxon>
        <taxon>Deinococcota</taxon>
        <taxon>Deinococci</taxon>
        <taxon>Thermales</taxon>
        <taxon>Thermaceae</taxon>
        <taxon>Oceanithermus</taxon>
    </lineage>
</organism>
<dbReference type="PROSITE" id="PS51725">
    <property type="entry name" value="ABM"/>
    <property type="match status" value="1"/>
</dbReference>
<comment type="caution">
    <text evidence="2">The sequence shown here is derived from an EMBL/GenBank/DDBJ whole genome shotgun (WGS) entry which is preliminary data.</text>
</comment>
<proteinExistence type="predicted"/>
<dbReference type="OrthoDB" id="384737at2"/>
<evidence type="ECO:0000259" key="1">
    <source>
        <dbReference type="PROSITE" id="PS51725"/>
    </source>
</evidence>
<name>A0A511RKC2_9DEIN</name>
<dbReference type="PANTHER" id="PTHR34474:SF2">
    <property type="entry name" value="SIGNAL TRANSDUCTION PROTEIN TRAP"/>
    <property type="match status" value="1"/>
</dbReference>
<dbReference type="Pfam" id="PF03992">
    <property type="entry name" value="ABM"/>
    <property type="match status" value="1"/>
</dbReference>